<feature type="compositionally biased region" description="Polar residues" evidence="2">
    <location>
        <begin position="278"/>
        <end position="317"/>
    </location>
</feature>
<accession>A0A0N0P3S1</accession>
<evidence type="ECO:0000256" key="1">
    <source>
        <dbReference type="SAM" id="Coils"/>
    </source>
</evidence>
<feature type="region of interest" description="Disordered" evidence="2">
    <location>
        <begin position="251"/>
        <end position="327"/>
    </location>
</feature>
<evidence type="ECO:0000313" key="4">
    <source>
        <dbReference type="Proteomes" id="UP000038009"/>
    </source>
</evidence>
<dbReference type="AlphaFoldDB" id="A0A0N0P3S1"/>
<feature type="coiled-coil region" evidence="1">
    <location>
        <begin position="100"/>
        <end position="127"/>
    </location>
</feature>
<reference evidence="3 4" key="1">
    <citation type="journal article" date="2015" name="PLoS Pathog.">
        <title>Leptomonas seymouri: Adaptations to the Dixenous Life Cycle Analyzed by Genome Sequencing, Transcriptome Profiling and Co-infection with Leishmania donovani.</title>
        <authorList>
            <person name="Kraeva N."/>
            <person name="Butenko A."/>
            <person name="Hlavacova J."/>
            <person name="Kostygov A."/>
            <person name="Myskova J."/>
            <person name="Grybchuk D."/>
            <person name="Lestinova T."/>
            <person name="Votypka J."/>
            <person name="Volf P."/>
            <person name="Opperdoes F."/>
            <person name="Flegontov P."/>
            <person name="Lukes J."/>
            <person name="Yurchenko V."/>
        </authorList>
    </citation>
    <scope>NUCLEOTIDE SEQUENCE [LARGE SCALE GENOMIC DNA]</scope>
    <source>
        <strain evidence="3 4">ATCC 30220</strain>
    </source>
</reference>
<dbReference type="OrthoDB" id="272404at2759"/>
<organism evidence="3 4">
    <name type="scientific">Leptomonas seymouri</name>
    <dbReference type="NCBI Taxonomy" id="5684"/>
    <lineage>
        <taxon>Eukaryota</taxon>
        <taxon>Discoba</taxon>
        <taxon>Euglenozoa</taxon>
        <taxon>Kinetoplastea</taxon>
        <taxon>Metakinetoplastina</taxon>
        <taxon>Trypanosomatida</taxon>
        <taxon>Trypanosomatidae</taxon>
        <taxon>Leishmaniinae</taxon>
        <taxon>Leptomonas</taxon>
    </lineage>
</organism>
<name>A0A0N0P3S1_LEPSE</name>
<sequence>MASMQHDFIHPRQLDDVKAIRAAIKSFSMNMKRMMLLMKDLGSTLEQVSHSFDALTSLSFSDDGVRQYVHHFSEELTHMMEGTAFQNYNKLVHEEVLAPVERLRVSLKDTEEAAKSEKDDFDRYKKAKRKVDTQEKSYAAKSKALDTSRSYPKLLRSRDDSLLRLQKSKDNFEVKFVGLVSEVEKVSATTLKRYLDLNAGYMTSVVDALTKTDPTVEEAVALYREEQKQRRQSAINQRCAEVDADFRAASASTDYRRDPAHTSGAAAAPAVDDAGRGTSPNSTKSSLSPQQTNPSTVAAATRKPSVNNAAPSSSVQEKASPMVPAAKGPPTAAVAPIQSSTLNTGCVAQRGAFTVTMTTVSSHPAALPAESASNSRVMEEADEYEDFGSVSQVGTAGRVAPPLYSFSRGPLSQVSSVQPRSGYVAAEDASLAKDFLTKMESKSLTASEVCAARAPQQ</sequence>
<dbReference type="EMBL" id="LJSK01000302">
    <property type="protein sequence ID" value="KPI83987.1"/>
    <property type="molecule type" value="Genomic_DNA"/>
</dbReference>
<evidence type="ECO:0000313" key="3">
    <source>
        <dbReference type="EMBL" id="KPI83987.1"/>
    </source>
</evidence>
<gene>
    <name evidence="3" type="ORF">ABL78_6962</name>
</gene>
<evidence type="ECO:0008006" key="5">
    <source>
        <dbReference type="Google" id="ProtNLM"/>
    </source>
</evidence>
<comment type="caution">
    <text evidence="3">The sequence shown here is derived from an EMBL/GenBank/DDBJ whole genome shotgun (WGS) entry which is preliminary data.</text>
</comment>
<keyword evidence="1" id="KW-0175">Coiled coil</keyword>
<keyword evidence="4" id="KW-1185">Reference proteome</keyword>
<dbReference type="PANTHER" id="PTHR38148:SF3">
    <property type="entry name" value="BAR DOMAIN-CONTAINING PROTEIN"/>
    <property type="match status" value="1"/>
</dbReference>
<dbReference type="VEuPathDB" id="TriTrypDB:Lsey_0302_0040"/>
<dbReference type="OMA" id="NCRNEFE"/>
<proteinExistence type="predicted"/>
<protein>
    <recommendedName>
        <fullName evidence="5">BAR domain-containing protein</fullName>
    </recommendedName>
</protein>
<dbReference type="PANTHER" id="PTHR38148">
    <property type="entry name" value="BAR DOMAIN-CONTAINING PROTEIN"/>
    <property type="match status" value="1"/>
</dbReference>
<evidence type="ECO:0000256" key="2">
    <source>
        <dbReference type="SAM" id="MobiDB-lite"/>
    </source>
</evidence>
<dbReference type="Proteomes" id="UP000038009">
    <property type="component" value="Unassembled WGS sequence"/>
</dbReference>